<dbReference type="InterPro" id="IPR027417">
    <property type="entry name" value="P-loop_NTPase"/>
</dbReference>
<dbReference type="GO" id="GO:0005524">
    <property type="term" value="F:ATP binding"/>
    <property type="evidence" value="ECO:0007669"/>
    <property type="project" value="UniProtKB-KW"/>
</dbReference>
<gene>
    <name evidence="6" type="ORF">ITQ90_00675</name>
</gene>
<evidence type="ECO:0000313" key="7">
    <source>
        <dbReference type="Proteomes" id="UP001194632"/>
    </source>
</evidence>
<dbReference type="EMBL" id="JADOFP010000001">
    <property type="protein sequence ID" value="MBF7114068.1"/>
    <property type="molecule type" value="Genomic_DNA"/>
</dbReference>
<dbReference type="GO" id="GO:0016887">
    <property type="term" value="F:ATP hydrolysis activity"/>
    <property type="evidence" value="ECO:0007669"/>
    <property type="project" value="InterPro"/>
</dbReference>
<dbReference type="AlphaFoldDB" id="A0AB73HC72"/>
<evidence type="ECO:0000313" key="6">
    <source>
        <dbReference type="EMBL" id="MBF7114068.1"/>
    </source>
</evidence>
<dbReference type="PROSITE" id="PS50893">
    <property type="entry name" value="ABC_TRANSPORTER_2"/>
    <property type="match status" value="1"/>
</dbReference>
<dbReference type="PANTHER" id="PTHR43335:SF4">
    <property type="entry name" value="ABC TRANSPORTER, ATP-BINDING PROTEIN"/>
    <property type="match status" value="1"/>
</dbReference>
<keyword evidence="2" id="KW-0813">Transport</keyword>
<proteinExistence type="inferred from homology"/>
<evidence type="ECO:0000256" key="1">
    <source>
        <dbReference type="ARBA" id="ARBA00005417"/>
    </source>
</evidence>
<dbReference type="Pfam" id="PF00005">
    <property type="entry name" value="ABC_tran"/>
    <property type="match status" value="1"/>
</dbReference>
<keyword evidence="4 6" id="KW-0067">ATP-binding</keyword>
<sequence length="296" mass="32918">MNNIVEVNNLNVQFEHFEALKDVNFHIQSGAGVIGLIGPNGAGKTTLIHSILGQLAITKGIINTHRLAIAYCPDTPGFDVYLTAEEVLQQVLELRDLPINKVQINQNLEQVGLLNHKKRLVGRFSRGMKQRLGIAVANILEPKLLILDEPTSALDPFGREDILALIIKIAKERTVLISSHLLSDIQRVANRLLVLHQGSLLFDGSTTDFIHNSENMVLIKLKNASFKTEITKVLTGMNVALNTKANFVDKIYFPVNQMDTAFDVLKNHVDAIERIGIDDFSLDKAFDQAILKEDKL</sequence>
<evidence type="ECO:0000256" key="4">
    <source>
        <dbReference type="ARBA" id="ARBA00022840"/>
    </source>
</evidence>
<name>A0AB73HC72_PEDPE</name>
<reference evidence="6" key="1">
    <citation type="submission" date="2020-11" db="EMBL/GenBank/DDBJ databases">
        <title>Antibiotic susceptibility profiles of Pediococcus pentosaceus from various origins and their implications for the safety assessment of strains with food-technology applications.</title>
        <authorList>
            <person name="Shani N."/>
            <person name="Oberhaensli S."/>
            <person name="Arias E."/>
        </authorList>
    </citation>
    <scope>NUCLEOTIDE SEQUENCE</scope>
    <source>
        <strain evidence="6">FAM 24207</strain>
    </source>
</reference>
<comment type="caution">
    <text evidence="6">The sequence shown here is derived from an EMBL/GenBank/DDBJ whole genome shotgun (WGS) entry which is preliminary data.</text>
</comment>
<protein>
    <submittedName>
        <fullName evidence="6">ABC transporter ATP-binding protein</fullName>
    </submittedName>
</protein>
<dbReference type="CDD" id="cd03230">
    <property type="entry name" value="ABC_DR_subfamily_A"/>
    <property type="match status" value="1"/>
</dbReference>
<dbReference type="InterPro" id="IPR003593">
    <property type="entry name" value="AAA+_ATPase"/>
</dbReference>
<comment type="similarity">
    <text evidence="1">Belongs to the ABC transporter superfamily.</text>
</comment>
<dbReference type="RefSeq" id="WP_195749122.1">
    <property type="nucleotide sequence ID" value="NZ_CP197205.1"/>
</dbReference>
<dbReference type="SMART" id="SM00382">
    <property type="entry name" value="AAA"/>
    <property type="match status" value="1"/>
</dbReference>
<dbReference type="Proteomes" id="UP001194632">
    <property type="component" value="Unassembled WGS sequence"/>
</dbReference>
<evidence type="ECO:0000256" key="2">
    <source>
        <dbReference type="ARBA" id="ARBA00022448"/>
    </source>
</evidence>
<dbReference type="Gene3D" id="3.40.50.300">
    <property type="entry name" value="P-loop containing nucleotide triphosphate hydrolases"/>
    <property type="match status" value="1"/>
</dbReference>
<dbReference type="PANTHER" id="PTHR43335">
    <property type="entry name" value="ABC TRANSPORTER, ATP-BINDING PROTEIN"/>
    <property type="match status" value="1"/>
</dbReference>
<dbReference type="SUPFAM" id="SSF52540">
    <property type="entry name" value="P-loop containing nucleoside triphosphate hydrolases"/>
    <property type="match status" value="1"/>
</dbReference>
<evidence type="ECO:0000259" key="5">
    <source>
        <dbReference type="PROSITE" id="PS50893"/>
    </source>
</evidence>
<organism evidence="6 7">
    <name type="scientific">Pediococcus pentosaceus</name>
    <dbReference type="NCBI Taxonomy" id="1255"/>
    <lineage>
        <taxon>Bacteria</taxon>
        <taxon>Bacillati</taxon>
        <taxon>Bacillota</taxon>
        <taxon>Bacilli</taxon>
        <taxon>Lactobacillales</taxon>
        <taxon>Lactobacillaceae</taxon>
        <taxon>Pediococcus</taxon>
    </lineage>
</organism>
<dbReference type="InterPro" id="IPR003439">
    <property type="entry name" value="ABC_transporter-like_ATP-bd"/>
</dbReference>
<accession>A0AB73HC72</accession>
<feature type="domain" description="ABC transporter" evidence="5">
    <location>
        <begin position="5"/>
        <end position="222"/>
    </location>
</feature>
<evidence type="ECO:0000256" key="3">
    <source>
        <dbReference type="ARBA" id="ARBA00022741"/>
    </source>
</evidence>
<keyword evidence="3" id="KW-0547">Nucleotide-binding</keyword>